<evidence type="ECO:0000313" key="3">
    <source>
        <dbReference type="EMBL" id="TCS71525.1"/>
    </source>
</evidence>
<dbReference type="PROSITE" id="PS01047">
    <property type="entry name" value="HMA_1"/>
    <property type="match status" value="1"/>
</dbReference>
<evidence type="ECO:0000313" key="4">
    <source>
        <dbReference type="Proteomes" id="UP000295135"/>
    </source>
</evidence>
<dbReference type="Proteomes" id="UP000295135">
    <property type="component" value="Unassembled WGS sequence"/>
</dbReference>
<dbReference type="InterPro" id="IPR001802">
    <property type="entry name" value="MerP/CopZ"/>
</dbReference>
<gene>
    <name evidence="3" type="ORF">EDC61_10971</name>
</gene>
<protein>
    <submittedName>
        <fullName evidence="3">Copper chaperone</fullName>
    </submittedName>
</protein>
<dbReference type="EMBL" id="SLZY01000009">
    <property type="protein sequence ID" value="TCS71525.1"/>
    <property type="molecule type" value="Genomic_DNA"/>
</dbReference>
<dbReference type="InterPro" id="IPR036163">
    <property type="entry name" value="HMA_dom_sf"/>
</dbReference>
<dbReference type="PANTHER" id="PTHR46594:SF4">
    <property type="entry name" value="P-TYPE CATION-TRANSPORTING ATPASE"/>
    <property type="match status" value="1"/>
</dbReference>
<sequence>MTMNTITLIVSGMSCMGCVNSVKNLLGAVDGVQNVEIDVASGRVEIQYDATRGNVDAMRQAIEDGGYKVVA</sequence>
<dbReference type="FunFam" id="3.30.70.100:FF:000001">
    <property type="entry name" value="ATPase copper transporting beta"/>
    <property type="match status" value="1"/>
</dbReference>
<dbReference type="Pfam" id="PF00403">
    <property type="entry name" value="HMA"/>
    <property type="match status" value="1"/>
</dbReference>
<evidence type="ECO:0000256" key="1">
    <source>
        <dbReference type="ARBA" id="ARBA00022723"/>
    </source>
</evidence>
<dbReference type="PROSITE" id="PS50846">
    <property type="entry name" value="HMA_2"/>
    <property type="match status" value="1"/>
</dbReference>
<feature type="domain" description="HMA" evidence="2">
    <location>
        <begin position="4"/>
        <end position="70"/>
    </location>
</feature>
<reference evidence="3 4" key="1">
    <citation type="submission" date="2019-03" db="EMBL/GenBank/DDBJ databases">
        <title>Genomic Encyclopedia of Type Strains, Phase IV (KMG-IV): sequencing the most valuable type-strain genomes for metagenomic binning, comparative biology and taxonomic classification.</title>
        <authorList>
            <person name="Goeker M."/>
        </authorList>
    </citation>
    <scope>NUCLEOTIDE SEQUENCE [LARGE SCALE GENOMIC DNA]</scope>
    <source>
        <strain evidence="3 4">DSM 103923</strain>
    </source>
</reference>
<dbReference type="SUPFAM" id="SSF55008">
    <property type="entry name" value="HMA, heavy metal-associated domain"/>
    <property type="match status" value="1"/>
</dbReference>
<dbReference type="AlphaFoldDB" id="A0A4R3JWK3"/>
<accession>A0A4R3JWK3</accession>
<keyword evidence="1" id="KW-0479">Metal-binding</keyword>
<organism evidence="3 4">
    <name type="scientific">Sulfuritortus calidifontis</name>
    <dbReference type="NCBI Taxonomy" id="1914471"/>
    <lineage>
        <taxon>Bacteria</taxon>
        <taxon>Pseudomonadati</taxon>
        <taxon>Pseudomonadota</taxon>
        <taxon>Betaproteobacteria</taxon>
        <taxon>Nitrosomonadales</taxon>
        <taxon>Thiobacillaceae</taxon>
        <taxon>Sulfuritortus</taxon>
    </lineage>
</organism>
<dbReference type="Gene3D" id="3.30.70.100">
    <property type="match status" value="1"/>
</dbReference>
<evidence type="ECO:0000259" key="2">
    <source>
        <dbReference type="PROSITE" id="PS50846"/>
    </source>
</evidence>
<proteinExistence type="predicted"/>
<dbReference type="GO" id="GO:0046872">
    <property type="term" value="F:metal ion binding"/>
    <property type="evidence" value="ECO:0007669"/>
    <property type="project" value="UniProtKB-KW"/>
</dbReference>
<name>A0A4R3JWK3_9PROT</name>
<dbReference type="InterPro" id="IPR006121">
    <property type="entry name" value="HMA_dom"/>
</dbReference>
<dbReference type="CDD" id="cd00371">
    <property type="entry name" value="HMA"/>
    <property type="match status" value="1"/>
</dbReference>
<dbReference type="InterPro" id="IPR017969">
    <property type="entry name" value="Heavy-metal-associated_CS"/>
</dbReference>
<comment type="caution">
    <text evidence="3">The sequence shown here is derived from an EMBL/GenBank/DDBJ whole genome shotgun (WGS) entry which is preliminary data.</text>
</comment>
<dbReference type="PANTHER" id="PTHR46594">
    <property type="entry name" value="P-TYPE CATION-TRANSPORTING ATPASE"/>
    <property type="match status" value="1"/>
</dbReference>
<keyword evidence="4" id="KW-1185">Reference proteome</keyword>
<dbReference type="PRINTS" id="PR00946">
    <property type="entry name" value="HGSCAVENGER"/>
</dbReference>